<dbReference type="OrthoDB" id="9814220at2"/>
<dbReference type="InterPro" id="IPR011990">
    <property type="entry name" value="TPR-like_helical_dom_sf"/>
</dbReference>
<dbReference type="EMBL" id="MDGQ01000005">
    <property type="protein sequence ID" value="OEK05469.1"/>
    <property type="molecule type" value="Genomic_DNA"/>
</dbReference>
<dbReference type="AlphaFoldDB" id="A0A1E5T283"/>
<dbReference type="SMART" id="SM00028">
    <property type="entry name" value="TPR"/>
    <property type="match status" value="5"/>
</dbReference>
<dbReference type="Proteomes" id="UP000095552">
    <property type="component" value="Unassembled WGS sequence"/>
</dbReference>
<feature type="repeat" description="TPR" evidence="1">
    <location>
        <begin position="436"/>
        <end position="469"/>
    </location>
</feature>
<reference evidence="2 3" key="1">
    <citation type="submission" date="2016-08" db="EMBL/GenBank/DDBJ databases">
        <title>Draft genome of Fabibacter sp. strain SK-8.</title>
        <authorList>
            <person name="Wong S.-K."/>
            <person name="Hamasaki K."/>
            <person name="Yoshizawa S."/>
        </authorList>
    </citation>
    <scope>NUCLEOTIDE SEQUENCE [LARGE SCALE GENOMIC DNA]</scope>
    <source>
        <strain evidence="2 3">SK-8</strain>
    </source>
</reference>
<proteinExistence type="predicted"/>
<evidence type="ECO:0000256" key="1">
    <source>
        <dbReference type="PROSITE-ProRule" id="PRU00339"/>
    </source>
</evidence>
<dbReference type="SUPFAM" id="SSF48452">
    <property type="entry name" value="TPR-like"/>
    <property type="match status" value="2"/>
</dbReference>
<comment type="caution">
    <text evidence="2">The sequence shown here is derived from an EMBL/GenBank/DDBJ whole genome shotgun (WGS) entry which is preliminary data.</text>
</comment>
<dbReference type="RefSeq" id="WP_069836973.1">
    <property type="nucleotide sequence ID" value="NZ_MDGQ01000005.1"/>
</dbReference>
<evidence type="ECO:0000313" key="3">
    <source>
        <dbReference type="Proteomes" id="UP000095552"/>
    </source>
</evidence>
<name>A0A1E5T283_9BACT</name>
<dbReference type="PANTHER" id="PTHR12558">
    <property type="entry name" value="CELL DIVISION CYCLE 16,23,27"/>
    <property type="match status" value="1"/>
</dbReference>
<dbReference type="PANTHER" id="PTHR12558:SF13">
    <property type="entry name" value="CELL DIVISION CYCLE PROTEIN 27 HOMOLOG"/>
    <property type="match status" value="1"/>
</dbReference>
<protein>
    <submittedName>
        <fullName evidence="2">Uncharacterized protein</fullName>
    </submittedName>
</protein>
<dbReference type="PROSITE" id="PS50005">
    <property type="entry name" value="TPR"/>
    <property type="match status" value="2"/>
</dbReference>
<dbReference type="InterPro" id="IPR019734">
    <property type="entry name" value="TPR_rpt"/>
</dbReference>
<gene>
    <name evidence="2" type="ORF">BFP71_18980</name>
</gene>
<keyword evidence="3" id="KW-1185">Reference proteome</keyword>
<dbReference type="Gene3D" id="1.25.40.10">
    <property type="entry name" value="Tetratricopeptide repeat domain"/>
    <property type="match status" value="3"/>
</dbReference>
<accession>A0A1E5T283</accession>
<feature type="repeat" description="TPR" evidence="1">
    <location>
        <begin position="46"/>
        <end position="79"/>
    </location>
</feature>
<keyword evidence="1" id="KW-0802">TPR repeat</keyword>
<dbReference type="Pfam" id="PF13181">
    <property type="entry name" value="TPR_8"/>
    <property type="match status" value="1"/>
</dbReference>
<sequence length="585" mass="65381">MRALSTISLITLLLSTIIFDGVAQRKKKGAEENLKEETTPYEMANAEYLMIEAQKFFLLEDYQKALAFLEQSIEVDPDNHAAHFKTAEVHLILGENTKGLTAIDKAIEIQQDNKYYYVLAAQLHKASNDFQGAARYYELMMANASNYNSYLIEVTKVYEEFGAFEKAISVLDAAEKSETGLTFDQKFRKVDLLTKTGKSKAALDYLADLNAQNPGNANILFRYASALTNNTQVGRAIEVLESSKLNTNDLKLLLAENYLSAGLLDKQKEMLLSVYNDSEANLSIKTLLLGQWAFSSDLAENAYLVDSLQTQLEKDYPEEAIALENGGLIYSKLAQISTGADRENFELKAIERYKRLTDLSPGNFEVWKKVLAFEDENEKWSELAKDAEEALDLFPNQVLFYLYLASANQGLQAYDEAESLLKQALRMTASNQMLKSQVLGKQGSLALAKGEEQAAISLFEQSLTLDPPHPESLAIYSAFLTTSDPQKAIALIDPVLASSFKSLPFIRIKASALFNLADYTGAYEVLNSGLSEFPVQRRGNMLELLGDILFKLNRVEEAVIQWKEAKNLGGTSEKIDQKIENKQYN</sequence>
<dbReference type="Pfam" id="PF14559">
    <property type="entry name" value="TPR_19"/>
    <property type="match status" value="1"/>
</dbReference>
<dbReference type="STRING" id="1563681.BFP71_18980"/>
<evidence type="ECO:0000313" key="2">
    <source>
        <dbReference type="EMBL" id="OEK05469.1"/>
    </source>
</evidence>
<organism evidence="2 3">
    <name type="scientific">Roseivirga misakiensis</name>
    <dbReference type="NCBI Taxonomy" id="1563681"/>
    <lineage>
        <taxon>Bacteria</taxon>
        <taxon>Pseudomonadati</taxon>
        <taxon>Bacteroidota</taxon>
        <taxon>Cytophagia</taxon>
        <taxon>Cytophagales</taxon>
        <taxon>Roseivirgaceae</taxon>
        <taxon>Roseivirga</taxon>
    </lineage>
</organism>